<sequence>MYCALFYVLSALGGWDADGKGQNIWDNVTHKNPNFIKDGTNADVSSDSYHRYKDDVQLLKDHGAQFYRFSIAWPRIMPNGFRDSLNQAGVQYYKNLIAELKNNNIEPMITIYHNDLPQALQDLGGIKMPQFADWFAEYARVCFELFGNDVKHWMTINEPYVACTVGKVGMVLNSNWFEPESDKPEDLEASERSMQFIWGWLAHPLYKGDYPEIMKTRVAMRSKLEGYSQSRLTELSPEEIDYIKGTNDFFCVNSYTTAIVRGQPEPPIGKPSHNTDLGVCPWGIQKLLRWIANEYGNPEMIITENGYADGTGTLNDTIRYDYIKVIHSSLDKIDKK</sequence>
<evidence type="ECO:0000256" key="4">
    <source>
        <dbReference type="RuleBase" id="RU003690"/>
    </source>
</evidence>
<dbReference type="EMBL" id="OU898281">
    <property type="protein sequence ID" value="CAG9836763.1"/>
    <property type="molecule type" value="Genomic_DNA"/>
</dbReference>
<proteinExistence type="inferred from homology"/>
<protein>
    <submittedName>
        <fullName evidence="6">Uncharacterized protein</fullName>
    </submittedName>
</protein>
<reference evidence="6" key="1">
    <citation type="submission" date="2022-01" db="EMBL/GenBank/DDBJ databases">
        <authorList>
            <person name="King R."/>
        </authorList>
    </citation>
    <scope>NUCLEOTIDE SEQUENCE</scope>
</reference>
<dbReference type="GO" id="GO:0008422">
    <property type="term" value="F:beta-glucosidase activity"/>
    <property type="evidence" value="ECO:0007669"/>
    <property type="project" value="TreeGrafter"/>
</dbReference>
<evidence type="ECO:0000256" key="5">
    <source>
        <dbReference type="SAM" id="SignalP"/>
    </source>
</evidence>
<organism evidence="6 7">
    <name type="scientific">Diabrotica balteata</name>
    <name type="common">Banded cucumber beetle</name>
    <dbReference type="NCBI Taxonomy" id="107213"/>
    <lineage>
        <taxon>Eukaryota</taxon>
        <taxon>Metazoa</taxon>
        <taxon>Ecdysozoa</taxon>
        <taxon>Arthropoda</taxon>
        <taxon>Hexapoda</taxon>
        <taxon>Insecta</taxon>
        <taxon>Pterygota</taxon>
        <taxon>Neoptera</taxon>
        <taxon>Endopterygota</taxon>
        <taxon>Coleoptera</taxon>
        <taxon>Polyphaga</taxon>
        <taxon>Cucujiformia</taxon>
        <taxon>Chrysomeloidea</taxon>
        <taxon>Chrysomelidae</taxon>
        <taxon>Galerucinae</taxon>
        <taxon>Diabroticina</taxon>
        <taxon>Diabroticites</taxon>
        <taxon>Diabrotica</taxon>
    </lineage>
</organism>
<dbReference type="PANTHER" id="PTHR10353">
    <property type="entry name" value="GLYCOSYL HYDROLASE"/>
    <property type="match status" value="1"/>
</dbReference>
<dbReference type="OrthoDB" id="65569at2759"/>
<evidence type="ECO:0000256" key="2">
    <source>
        <dbReference type="ARBA" id="ARBA00022801"/>
    </source>
</evidence>
<accession>A0A9N9XF13</accession>
<dbReference type="InterPro" id="IPR001360">
    <property type="entry name" value="Glyco_hydro_1"/>
</dbReference>
<gene>
    <name evidence="6" type="ORF">DIABBA_LOCUS9823</name>
</gene>
<dbReference type="SUPFAM" id="SSF51445">
    <property type="entry name" value="(Trans)glycosidases"/>
    <property type="match status" value="1"/>
</dbReference>
<keyword evidence="3" id="KW-0326">Glycosidase</keyword>
<feature type="chain" id="PRO_5040499209" evidence="5">
    <location>
        <begin position="22"/>
        <end position="336"/>
    </location>
</feature>
<evidence type="ECO:0000256" key="1">
    <source>
        <dbReference type="ARBA" id="ARBA00010838"/>
    </source>
</evidence>
<dbReference type="Gene3D" id="3.20.20.80">
    <property type="entry name" value="Glycosidases"/>
    <property type="match status" value="2"/>
</dbReference>
<dbReference type="Pfam" id="PF00232">
    <property type="entry name" value="Glyco_hydro_1"/>
    <property type="match status" value="2"/>
</dbReference>
<keyword evidence="5" id="KW-0732">Signal</keyword>
<keyword evidence="7" id="KW-1185">Reference proteome</keyword>
<dbReference type="AlphaFoldDB" id="A0A9N9XF13"/>
<dbReference type="Proteomes" id="UP001153709">
    <property type="component" value="Chromosome 6"/>
</dbReference>
<name>A0A9N9XF13_DIABA</name>
<feature type="signal peptide" evidence="5">
    <location>
        <begin position="1"/>
        <end position="21"/>
    </location>
</feature>
<dbReference type="GO" id="GO:0005975">
    <property type="term" value="P:carbohydrate metabolic process"/>
    <property type="evidence" value="ECO:0007669"/>
    <property type="project" value="InterPro"/>
</dbReference>
<evidence type="ECO:0000256" key="3">
    <source>
        <dbReference type="ARBA" id="ARBA00023295"/>
    </source>
</evidence>
<dbReference type="InterPro" id="IPR017853">
    <property type="entry name" value="GH"/>
</dbReference>
<keyword evidence="2" id="KW-0378">Hydrolase</keyword>
<dbReference type="PANTHER" id="PTHR10353:SF36">
    <property type="entry name" value="LP05116P"/>
    <property type="match status" value="1"/>
</dbReference>
<evidence type="ECO:0000313" key="6">
    <source>
        <dbReference type="EMBL" id="CAG9836763.1"/>
    </source>
</evidence>
<evidence type="ECO:0000313" key="7">
    <source>
        <dbReference type="Proteomes" id="UP001153709"/>
    </source>
</evidence>
<comment type="similarity">
    <text evidence="1 4">Belongs to the glycosyl hydrolase 1 family.</text>
</comment>